<sequence>SNKIYFSSKAFQLSYFNYFCQHLALNLTLFNMSENKREDSSVDALEIVFDRCLVVSKEESFEFGNLITMGEYRPQIEDSFMNDIYKWPEQDDESIIISDVQPRTAFNIMPFSNRAEFEETPLTEATQRKNVLLMAECLSNDPSTIDRRNFIGFTALHYAAKDGFMEGINLLLENHCILDQQNFLGWTPLMVAINSKHFDVANRLLDAGASPYLLSPEFESAITLAASQSEYQLLNRLIYTPSDCKDLRDQILSFALIHAAEKENITLAKAIIESDADLYFCLPNQMPPLNISAGNGFDILVQRLIAAGAPLDSRDKWNLTPLMQAASFGHLFTCSILCRNGADVNAVCEGKTAKDMASEMGHREVAKYLQELMD</sequence>
<dbReference type="PROSITE" id="PS50297">
    <property type="entry name" value="ANK_REP_REGION"/>
    <property type="match status" value="1"/>
</dbReference>
<dbReference type="InterPro" id="IPR036770">
    <property type="entry name" value="Ankyrin_rpt-contain_sf"/>
</dbReference>
<dbReference type="EMBL" id="CABIJS010000666">
    <property type="protein sequence ID" value="VUZ55021.1"/>
    <property type="molecule type" value="Genomic_DNA"/>
</dbReference>
<dbReference type="SUPFAM" id="SSF48403">
    <property type="entry name" value="Ankyrin repeat"/>
    <property type="match status" value="1"/>
</dbReference>
<feature type="repeat" description="ANK" evidence="3">
    <location>
        <begin position="184"/>
        <end position="216"/>
    </location>
</feature>
<dbReference type="InterPro" id="IPR002110">
    <property type="entry name" value="Ankyrin_rpt"/>
</dbReference>
<feature type="non-terminal residue" evidence="4">
    <location>
        <position position="374"/>
    </location>
</feature>
<dbReference type="Gene3D" id="1.25.40.20">
    <property type="entry name" value="Ankyrin repeat-containing domain"/>
    <property type="match status" value="1"/>
</dbReference>
<dbReference type="PANTHER" id="PTHR24173:SF74">
    <property type="entry name" value="ANKYRIN REPEAT DOMAIN-CONTAINING PROTEIN 16"/>
    <property type="match status" value="1"/>
</dbReference>
<name>A0A564Z687_HYMDI</name>
<dbReference type="SMART" id="SM00248">
    <property type="entry name" value="ANK"/>
    <property type="match status" value="8"/>
</dbReference>
<evidence type="ECO:0000256" key="2">
    <source>
        <dbReference type="ARBA" id="ARBA00023043"/>
    </source>
</evidence>
<evidence type="ECO:0000256" key="3">
    <source>
        <dbReference type="PROSITE-ProRule" id="PRU00023"/>
    </source>
</evidence>
<evidence type="ECO:0000313" key="5">
    <source>
        <dbReference type="Proteomes" id="UP000321570"/>
    </source>
</evidence>
<feature type="non-terminal residue" evidence="4">
    <location>
        <position position="1"/>
    </location>
</feature>
<dbReference type="PANTHER" id="PTHR24173">
    <property type="entry name" value="ANKYRIN REPEAT CONTAINING"/>
    <property type="match status" value="1"/>
</dbReference>
<accession>A0A564Z687</accession>
<keyword evidence="5" id="KW-1185">Reference proteome</keyword>
<dbReference type="Proteomes" id="UP000321570">
    <property type="component" value="Unassembled WGS sequence"/>
</dbReference>
<dbReference type="PROSITE" id="PS50088">
    <property type="entry name" value="ANK_REPEAT"/>
    <property type="match status" value="2"/>
</dbReference>
<dbReference type="AlphaFoldDB" id="A0A564Z687"/>
<keyword evidence="2 3" id="KW-0040">ANK repeat</keyword>
<keyword evidence="1" id="KW-0677">Repeat</keyword>
<proteinExistence type="predicted"/>
<feature type="repeat" description="ANK" evidence="3">
    <location>
        <begin position="151"/>
        <end position="183"/>
    </location>
</feature>
<evidence type="ECO:0000313" key="4">
    <source>
        <dbReference type="EMBL" id="VUZ55021.1"/>
    </source>
</evidence>
<protein>
    <submittedName>
        <fullName evidence="4">Uncharacterized protein</fullName>
    </submittedName>
</protein>
<reference evidence="4 5" key="1">
    <citation type="submission" date="2019-07" db="EMBL/GenBank/DDBJ databases">
        <authorList>
            <person name="Jastrzebski P J."/>
            <person name="Paukszto L."/>
            <person name="Jastrzebski P J."/>
        </authorList>
    </citation>
    <scope>NUCLEOTIDE SEQUENCE [LARGE SCALE GENOMIC DNA]</scope>
    <source>
        <strain evidence="4 5">WMS-il1</strain>
    </source>
</reference>
<organism evidence="4 5">
    <name type="scientific">Hymenolepis diminuta</name>
    <name type="common">Rat tapeworm</name>
    <dbReference type="NCBI Taxonomy" id="6216"/>
    <lineage>
        <taxon>Eukaryota</taxon>
        <taxon>Metazoa</taxon>
        <taxon>Spiralia</taxon>
        <taxon>Lophotrochozoa</taxon>
        <taxon>Platyhelminthes</taxon>
        <taxon>Cestoda</taxon>
        <taxon>Eucestoda</taxon>
        <taxon>Cyclophyllidea</taxon>
        <taxon>Hymenolepididae</taxon>
        <taxon>Hymenolepis</taxon>
    </lineage>
</organism>
<dbReference type="Pfam" id="PF12796">
    <property type="entry name" value="Ank_2"/>
    <property type="match status" value="2"/>
</dbReference>
<gene>
    <name evidence="4" type="ORF">WMSIL1_LOCUS12815</name>
</gene>
<evidence type="ECO:0000256" key="1">
    <source>
        <dbReference type="ARBA" id="ARBA00022737"/>
    </source>
</evidence>